<keyword evidence="5 8" id="KW-0812">Transmembrane</keyword>
<comment type="similarity">
    <text evidence="2 8">Belongs to the MIP/aquaporin (TC 1.A.8) family.</text>
</comment>
<evidence type="ECO:0000256" key="7">
    <source>
        <dbReference type="ARBA" id="ARBA00023136"/>
    </source>
</evidence>
<dbReference type="Proteomes" id="UP000603474">
    <property type="component" value="Unassembled WGS sequence"/>
</dbReference>
<evidence type="ECO:0000256" key="5">
    <source>
        <dbReference type="ARBA" id="ARBA00022692"/>
    </source>
</evidence>
<evidence type="ECO:0000313" key="11">
    <source>
        <dbReference type="Proteomes" id="UP000603474"/>
    </source>
</evidence>
<keyword evidence="6 9" id="KW-1133">Transmembrane helix</keyword>
<proteinExistence type="inferred from homology"/>
<dbReference type="EMBL" id="JACRWG010000002">
    <property type="protein sequence ID" value="MBC6008921.1"/>
    <property type="molecule type" value="Genomic_DNA"/>
</dbReference>
<keyword evidence="4" id="KW-1003">Cell membrane</keyword>
<evidence type="ECO:0000256" key="4">
    <source>
        <dbReference type="ARBA" id="ARBA00022475"/>
    </source>
</evidence>
<comment type="subcellular location">
    <subcellularLocation>
        <location evidence="1">Cell membrane</location>
        <topology evidence="1">Multi-pass membrane protein</topology>
    </subcellularLocation>
</comment>
<keyword evidence="7 9" id="KW-0472">Membrane</keyword>
<name>A0ABR7K8Y3_9FIRM</name>
<dbReference type="RefSeq" id="WP_187011566.1">
    <property type="nucleotide sequence ID" value="NZ_JACRWG010000002.1"/>
</dbReference>
<evidence type="ECO:0000256" key="9">
    <source>
        <dbReference type="SAM" id="Phobius"/>
    </source>
</evidence>
<dbReference type="InterPro" id="IPR022357">
    <property type="entry name" value="MIP_CS"/>
</dbReference>
<dbReference type="PRINTS" id="PR00783">
    <property type="entry name" value="MINTRINSICP"/>
</dbReference>
<dbReference type="SUPFAM" id="SSF81338">
    <property type="entry name" value="Aquaporin-like"/>
    <property type="match status" value="1"/>
</dbReference>
<evidence type="ECO:0000256" key="3">
    <source>
        <dbReference type="ARBA" id="ARBA00022448"/>
    </source>
</evidence>
<dbReference type="InterPro" id="IPR000425">
    <property type="entry name" value="MIP"/>
</dbReference>
<protein>
    <submittedName>
        <fullName evidence="10">Aquaporin</fullName>
    </submittedName>
</protein>
<dbReference type="InterPro" id="IPR023271">
    <property type="entry name" value="Aquaporin-like"/>
</dbReference>
<evidence type="ECO:0000256" key="1">
    <source>
        <dbReference type="ARBA" id="ARBA00004651"/>
    </source>
</evidence>
<dbReference type="PANTHER" id="PTHR19139:SF199">
    <property type="entry name" value="MIP17260P"/>
    <property type="match status" value="1"/>
</dbReference>
<feature type="transmembrane region" description="Helical" evidence="9">
    <location>
        <begin position="211"/>
        <end position="233"/>
    </location>
</feature>
<organism evidence="10 11">
    <name type="scientific">Catenibacterium faecis</name>
    <dbReference type="NCBI Taxonomy" id="2764323"/>
    <lineage>
        <taxon>Bacteria</taxon>
        <taxon>Bacillati</taxon>
        <taxon>Bacillota</taxon>
        <taxon>Erysipelotrichia</taxon>
        <taxon>Erysipelotrichales</taxon>
        <taxon>Coprobacillaceae</taxon>
        <taxon>Catenibacterium</taxon>
    </lineage>
</organism>
<evidence type="ECO:0000256" key="6">
    <source>
        <dbReference type="ARBA" id="ARBA00022989"/>
    </source>
</evidence>
<reference evidence="10 11" key="1">
    <citation type="submission" date="2020-08" db="EMBL/GenBank/DDBJ databases">
        <authorList>
            <person name="Liu C."/>
            <person name="Sun Q."/>
        </authorList>
    </citation>
    <scope>NUCLEOTIDE SEQUENCE [LARGE SCALE GENOMIC DNA]</scope>
    <source>
        <strain evidence="10 11">NSJ-22</strain>
    </source>
</reference>
<evidence type="ECO:0000256" key="2">
    <source>
        <dbReference type="ARBA" id="ARBA00006175"/>
    </source>
</evidence>
<dbReference type="Pfam" id="PF00230">
    <property type="entry name" value="MIP"/>
    <property type="match status" value="1"/>
</dbReference>
<keyword evidence="11" id="KW-1185">Reference proteome</keyword>
<feature type="transmembrane region" description="Helical" evidence="9">
    <location>
        <begin position="139"/>
        <end position="158"/>
    </location>
</feature>
<evidence type="ECO:0000256" key="8">
    <source>
        <dbReference type="RuleBase" id="RU000477"/>
    </source>
</evidence>
<dbReference type="PROSITE" id="PS00221">
    <property type="entry name" value="MIP"/>
    <property type="match status" value="1"/>
</dbReference>
<gene>
    <name evidence="10" type="ORF">H8909_01405</name>
</gene>
<comment type="caution">
    <text evidence="10">The sequence shown here is derived from an EMBL/GenBank/DDBJ whole genome shotgun (WGS) entry which is preliminary data.</text>
</comment>
<evidence type="ECO:0000313" key="10">
    <source>
        <dbReference type="EMBL" id="MBC6008921.1"/>
    </source>
</evidence>
<dbReference type="InterPro" id="IPR034294">
    <property type="entry name" value="Aquaporin_transptr"/>
</dbReference>
<sequence length="242" mass="25433">MKIKKFLSELLGTFLLVFLGTTAYALLGSTGLGSTYSTVAGIIGIAVVFGLAMTFVYYMFSSISGAHVNPAVSVAMYFNGTISLVEMILYIVAQLLGALLASGLLLGILKCIPSVSITTLGVGQTGYSSLSMISLDVKGAILIETVLTFVFVLVYLHVANDERLERLSGLLIGGALTLVTILGIPFTGASINPARSFGPAVIMKILGKGTALNQLWVFLLSPLIGALVAYIVYKLLKGEKIA</sequence>
<accession>A0ABR7K8Y3</accession>
<feature type="transmembrane region" description="Helical" evidence="9">
    <location>
        <begin position="35"/>
        <end position="60"/>
    </location>
</feature>
<dbReference type="PANTHER" id="PTHR19139">
    <property type="entry name" value="AQUAPORIN TRANSPORTER"/>
    <property type="match status" value="1"/>
</dbReference>
<keyword evidence="3 8" id="KW-0813">Transport</keyword>
<feature type="transmembrane region" description="Helical" evidence="9">
    <location>
        <begin position="170"/>
        <end position="191"/>
    </location>
</feature>
<dbReference type="Gene3D" id="1.20.1080.10">
    <property type="entry name" value="Glycerol uptake facilitator protein"/>
    <property type="match status" value="1"/>
</dbReference>